<dbReference type="InterPro" id="IPR003409">
    <property type="entry name" value="MORN"/>
</dbReference>
<dbReference type="GO" id="GO:0030007">
    <property type="term" value="P:intracellular potassium ion homeostasis"/>
    <property type="evidence" value="ECO:0007669"/>
    <property type="project" value="TreeGrafter"/>
</dbReference>
<keyword evidence="8 13" id="KW-1133">Transmembrane helix</keyword>
<dbReference type="GO" id="GO:0016887">
    <property type="term" value="F:ATP hydrolysis activity"/>
    <property type="evidence" value="ECO:0007669"/>
    <property type="project" value="InterPro"/>
</dbReference>
<dbReference type="Gene3D" id="2.20.110.10">
    <property type="entry name" value="Histone H3 K4-specific methyltransferase SET7/9 N-terminal domain"/>
    <property type="match status" value="6"/>
</dbReference>
<dbReference type="GO" id="GO:1902600">
    <property type="term" value="P:proton transmembrane transport"/>
    <property type="evidence" value="ECO:0007669"/>
    <property type="project" value="TreeGrafter"/>
</dbReference>
<dbReference type="GO" id="GO:1990573">
    <property type="term" value="P:potassium ion import across plasma membrane"/>
    <property type="evidence" value="ECO:0007669"/>
    <property type="project" value="TreeGrafter"/>
</dbReference>
<dbReference type="PANTHER" id="PTHR43294:SF21">
    <property type="entry name" value="CATION TRANSPORTING ATPASE"/>
    <property type="match status" value="1"/>
</dbReference>
<dbReference type="VEuPathDB" id="FungiDB:H310_07028"/>
<dbReference type="InterPro" id="IPR018303">
    <property type="entry name" value="ATPase_P-typ_P_site"/>
</dbReference>
<keyword evidence="3 13" id="KW-0812">Transmembrane</keyword>
<feature type="transmembrane region" description="Helical" evidence="13">
    <location>
        <begin position="1209"/>
        <end position="1231"/>
    </location>
</feature>
<dbReference type="Pfam" id="PF13246">
    <property type="entry name" value="Cation_ATPase"/>
    <property type="match status" value="1"/>
</dbReference>
<dbReference type="NCBIfam" id="TIGR01494">
    <property type="entry name" value="ATPase_P-type"/>
    <property type="match status" value="2"/>
</dbReference>
<dbReference type="InterPro" id="IPR036412">
    <property type="entry name" value="HAD-like_sf"/>
</dbReference>
<dbReference type="GO" id="GO:0006883">
    <property type="term" value="P:intracellular sodium ion homeostasis"/>
    <property type="evidence" value="ECO:0007669"/>
    <property type="project" value="TreeGrafter"/>
</dbReference>
<evidence type="ECO:0000256" key="9">
    <source>
        <dbReference type="ARBA" id="ARBA00023065"/>
    </source>
</evidence>
<dbReference type="InterPro" id="IPR008250">
    <property type="entry name" value="ATPase_P-typ_transduc_dom_A_sf"/>
</dbReference>
<dbReference type="SMART" id="SM00831">
    <property type="entry name" value="Cation_ATPase_N"/>
    <property type="match status" value="1"/>
</dbReference>
<keyword evidence="5" id="KW-0547">Nucleotide-binding</keyword>
<evidence type="ECO:0000256" key="4">
    <source>
        <dbReference type="ARBA" id="ARBA00022737"/>
    </source>
</evidence>
<feature type="transmembrane region" description="Helical" evidence="13">
    <location>
        <begin position="897"/>
        <end position="920"/>
    </location>
</feature>
<dbReference type="InterPro" id="IPR006068">
    <property type="entry name" value="ATPase_P-typ_cation-transptr_C"/>
</dbReference>
<evidence type="ECO:0000256" key="5">
    <source>
        <dbReference type="ARBA" id="ARBA00022741"/>
    </source>
</evidence>
<proteinExistence type="inferred from homology"/>
<evidence type="ECO:0000256" key="11">
    <source>
        <dbReference type="ARBA" id="ARBA00038148"/>
    </source>
</evidence>
<dbReference type="SFLD" id="SFLDS00003">
    <property type="entry name" value="Haloacid_Dehalogenase"/>
    <property type="match status" value="1"/>
</dbReference>
<dbReference type="Gene3D" id="2.70.150.10">
    <property type="entry name" value="Calcium-transporting ATPase, cytoplasmic transduction domain A"/>
    <property type="match status" value="1"/>
</dbReference>
<dbReference type="SFLD" id="SFLDG00002">
    <property type="entry name" value="C1.7:_P-type_atpase_like"/>
    <property type="match status" value="1"/>
</dbReference>
<dbReference type="InterPro" id="IPR023214">
    <property type="entry name" value="HAD_sf"/>
</dbReference>
<dbReference type="PANTHER" id="PTHR43294">
    <property type="entry name" value="SODIUM/POTASSIUM-TRANSPORTING ATPASE SUBUNIT ALPHA"/>
    <property type="match status" value="1"/>
</dbReference>
<evidence type="ECO:0000256" key="2">
    <source>
        <dbReference type="ARBA" id="ARBA00022475"/>
    </source>
</evidence>
<gene>
    <name evidence="15" type="ORF">DYB32_000575</name>
</gene>
<keyword evidence="9" id="KW-0406">Ion transport</keyword>
<feature type="transmembrane region" description="Helical" evidence="13">
    <location>
        <begin position="852"/>
        <end position="872"/>
    </location>
</feature>
<feature type="domain" description="Cation-transporting P-type ATPase N-terminal" evidence="14">
    <location>
        <begin position="43"/>
        <end position="117"/>
    </location>
</feature>
<dbReference type="Gene3D" id="3.40.1110.10">
    <property type="entry name" value="Calcium-transporting ATPase, cytoplasmic domain N"/>
    <property type="match status" value="1"/>
</dbReference>
<dbReference type="SFLD" id="SFLDF00027">
    <property type="entry name" value="p-type_atpase"/>
    <property type="match status" value="1"/>
</dbReference>
<evidence type="ECO:0000256" key="8">
    <source>
        <dbReference type="ARBA" id="ARBA00022989"/>
    </source>
</evidence>
<dbReference type="PRINTS" id="PR00121">
    <property type="entry name" value="NAKATPASE"/>
</dbReference>
<dbReference type="SUPFAM" id="SSF81653">
    <property type="entry name" value="Calcium ATPase, transduction domain A"/>
    <property type="match status" value="1"/>
</dbReference>
<keyword evidence="7" id="KW-1278">Translocase</keyword>
<feature type="transmembrane region" description="Helical" evidence="13">
    <location>
        <begin position="100"/>
        <end position="119"/>
    </location>
</feature>
<dbReference type="FunFam" id="1.20.1110.10:FF:000095">
    <property type="entry name" value="Sodium/potassium-transporting ATPase subunit alpha-1"/>
    <property type="match status" value="1"/>
</dbReference>
<dbReference type="InterPro" id="IPR050510">
    <property type="entry name" value="Cation_transp_ATPase_P-type"/>
</dbReference>
<reference evidence="15 16" key="1">
    <citation type="submission" date="2018-08" db="EMBL/GenBank/DDBJ databases">
        <title>Aphanomyces genome sequencing and annotation.</title>
        <authorList>
            <person name="Minardi D."/>
            <person name="Oidtmann B."/>
            <person name="Van Der Giezen M."/>
            <person name="Studholme D.J."/>
        </authorList>
    </citation>
    <scope>NUCLEOTIDE SEQUENCE [LARGE SCALE GENOMIC DNA]</scope>
    <source>
        <strain evidence="15 16">NJM0002</strain>
    </source>
</reference>
<comment type="caution">
    <text evidence="15">The sequence shown here is derived from an EMBL/GenBank/DDBJ whole genome shotgun (WGS) entry which is preliminary data.</text>
</comment>
<keyword evidence="16" id="KW-1185">Reference proteome</keyword>
<evidence type="ECO:0000313" key="16">
    <source>
        <dbReference type="Proteomes" id="UP000285060"/>
    </source>
</evidence>
<dbReference type="SUPFAM" id="SSF82185">
    <property type="entry name" value="Histone H3 K4-specific methyltransferase SET7/9 N-terminal domain"/>
    <property type="match status" value="5"/>
</dbReference>
<feature type="compositionally biased region" description="Basic residues" evidence="12">
    <location>
        <begin position="20"/>
        <end position="30"/>
    </location>
</feature>
<accession>A0A3R6W4B0</accession>
<dbReference type="GO" id="GO:0005391">
    <property type="term" value="F:P-type sodium:potassium-exchanging transporter activity"/>
    <property type="evidence" value="ECO:0007669"/>
    <property type="project" value="TreeGrafter"/>
</dbReference>
<dbReference type="SUPFAM" id="SSF81660">
    <property type="entry name" value="Metal cation-transporting ATPase, ATP-binding domain N"/>
    <property type="match status" value="1"/>
</dbReference>
<dbReference type="InterPro" id="IPR023298">
    <property type="entry name" value="ATPase_P-typ_TM_dom_sf"/>
</dbReference>
<dbReference type="PRINTS" id="PR00119">
    <property type="entry name" value="CATATPASE"/>
</dbReference>
<dbReference type="SMART" id="SM00698">
    <property type="entry name" value="MORN"/>
    <property type="match status" value="13"/>
</dbReference>
<dbReference type="InterPro" id="IPR059000">
    <property type="entry name" value="ATPase_P-type_domA"/>
</dbReference>
<dbReference type="Pfam" id="PF00122">
    <property type="entry name" value="E1-E2_ATPase"/>
    <property type="match status" value="1"/>
</dbReference>
<feature type="transmembrane region" description="Helical" evidence="13">
    <location>
        <begin position="287"/>
        <end position="311"/>
    </location>
</feature>
<keyword evidence="10 13" id="KW-0472">Membrane</keyword>
<feature type="transmembrane region" description="Helical" evidence="13">
    <location>
        <begin position="125"/>
        <end position="144"/>
    </location>
</feature>
<dbReference type="InterPro" id="IPR044492">
    <property type="entry name" value="P_typ_ATPase_HD_dom"/>
</dbReference>
<comment type="subcellular location">
    <subcellularLocation>
        <location evidence="1">Cell membrane</location>
        <topology evidence="1">Multi-pass membrane protein</topology>
    </subcellularLocation>
</comment>
<keyword evidence="4" id="KW-0677">Repeat</keyword>
<keyword evidence="9" id="KW-0813">Transport</keyword>
<name>A0A3R6W4B0_9STRA</name>
<dbReference type="Pfam" id="PF00689">
    <property type="entry name" value="Cation_ATPase_C"/>
    <property type="match status" value="2"/>
</dbReference>
<sequence length="1991" mass="220002">MKSKRSSAEIVAVSTELRHRQAMRKRGKSKAGKDDDKRELEMDEHQKSIAELCADLTTSATLGMTNADADARREVDGVNRLTPPRQTPEIVKVFRELTGFFSLLLWAAGILCMVCYGLQGDQNNLYLGIVLFCVVVITGLFSYFQNRKSNNLMESFKNMMPTITTVIRDGRSQKIDASLLVRGDIIAIKGGDKVPADIRIIECSDDLTVDNSALTGEPEPLKRVVHCTHDSPLETKNLCFFGTFIPQGSGKGLIVRTGDRTVMGRIAKLATSTKKEQTPIAKEIEHFVHIITGVAVSIGVIFLIIGFIIGTDTITNIVFMIGIIVANVPEGLLATVTVCLSLAAARMAKKSVLVKNLEGVETLGSTSCICSDKTGTLTQNIMTVANVVYDNAIYDSECSLTPVGSYKTSDMSFQRLQRCATLCNNAVFDEESKFQKVLEGQGASVQVVRGAAIPFSEMVVASDGSRCPKVLWETIGDASESAMIKFCQDKRDIVEYREANRKLKEIPFNSRNKYQLSIHLQENDETKPMVLVMKGAPERITARCSKILINGELEDFTPERLAEVEALQLKLSKKGMRVLGFAEKELDLATYPHGYEFNTDNCNFPLGEKDVDYDANPVPNKKIEEPLVFIGLMALIDPPRPEVPIAVAKCKTAGIRVIMVTGDHPVTAKAIAHKVGILWGPTKEDIEEENTEKGLSAGDPGYKNPDSAQAIVVPGWSISVDTDEKEWDRILNHKQVVFARTSPQQKLIIVENCQRRGEIVAVTGDGVNDSPALKKADIGIAMGIMGSEVSKEAADMILLDDNFASIVCGVEEGRKVFDNLKKSICYALAVNIPELVPFLVYVLIAIPVPLTTVLMLLICLGTDMIPAISMAYEDAESDIMLRSPRRPSIDRLVTKKLVFWAYVHIGFIQAFAGHVVYFTVLNDYGYPAQVLPALGQKDSFGKQVLWCTTTGGQYCTPGGGYKDAAGNMQPLGNSEKPICGLEYDATIPAGGSIFDAKIFYNPGEDGVVEDCLFPYANYKGSKDKPAGYNRYDPSTYGDFTNGNAMITVQSMEALWNKNYRPYYPYKSRRSAFFDLNWLSYDVTSEGGVDGFSKDLEDVALLLYQPIGVFSIVDASKKDGKESVLTSGRPRKALNGATATLTDASLKQVASTITLSDSDLYTNAAAGFSVKLPTGAAPCTTKADCLLDYRTGFTYNDGTKTYTNVLSRMMSIYSLINAQTAYFVGIVVMQWSNILICKTRLLSIRTQGLRNQVLMFGLGFEFIVCALVCYSSGFQSVFKTESIRLNHWFPAMPFAMFLFVYDEMRKYMLRSTSITTVDPATGKYTRIPGWVERNSSVSEGNRRANFPTAMQVVYDVGSWRITDDGQVYRRGKLRFANGDLYDGEWMDGKRHGQGKFTYQNGSTYTGELVANLYNGCGVLVVADAKHPFTGKWVKGSTYDGQFQRGKKHGKGLVVFGEGGSYDGMFHDNAFHGDGLRCYANGDRYEGEWRHGSWWGLGHLRRVDGESYRGECKRGLFHTGALGVGRRTFRRGHGSYEGGYRDGLQHGKGLRVFADGSSYEGDWVDNVMHGNGVWSTAAFTYIGEFQHDRPHGHGLFTFTNGDVYEGSVREGHFYGRGKYTYKDGSWYDGEYMATTTTMTSNTAKQQTVKEVPLPNGLKHGQGTLTTCDGRRYEGSWQRGKRHGHGRSDLIPLVEQGDEARMHIKGSSALYRIARYDGMHEQDKRQGFGKAYFSNGESIEGTFVNGQADGIATYVYTSGKRRRGSWKLGQRVAWLSNDDDAKWAGMDKAMMTKTQRRGLLGGLEAVLLVLYGAPQFILPSYVVQDVELFRFTCSTVVSALAFVTTSNAGVVSFLHCMLHIYTTLCLDDTNPSLASTSVFVARVFSFERMLSTALFPRMSYEARLRHNQIKLEAFFRLHDPSRVAEAETLLLEFLGNESLLFVQLRQKYAPSTAQKKAAATVRYTAAFTVSSPIITHDTTVGHVVLESAKSPLKP</sequence>
<evidence type="ECO:0000256" key="10">
    <source>
        <dbReference type="ARBA" id="ARBA00023136"/>
    </source>
</evidence>
<dbReference type="Proteomes" id="UP000285060">
    <property type="component" value="Unassembled WGS sequence"/>
</dbReference>
<dbReference type="InterPro" id="IPR001757">
    <property type="entry name" value="P_typ_ATPase"/>
</dbReference>
<dbReference type="Pfam" id="PF00690">
    <property type="entry name" value="Cation_ATPase_N"/>
    <property type="match status" value="1"/>
</dbReference>
<evidence type="ECO:0000256" key="12">
    <source>
        <dbReference type="SAM" id="MobiDB-lite"/>
    </source>
</evidence>
<feature type="compositionally biased region" description="Basic and acidic residues" evidence="12">
    <location>
        <begin position="31"/>
        <end position="41"/>
    </location>
</feature>
<organism evidence="15 16">
    <name type="scientific">Aphanomyces invadans</name>
    <dbReference type="NCBI Taxonomy" id="157072"/>
    <lineage>
        <taxon>Eukaryota</taxon>
        <taxon>Sar</taxon>
        <taxon>Stramenopiles</taxon>
        <taxon>Oomycota</taxon>
        <taxon>Saprolegniomycetes</taxon>
        <taxon>Saprolegniales</taxon>
        <taxon>Verrucalvaceae</taxon>
        <taxon>Aphanomyces</taxon>
    </lineage>
</organism>
<dbReference type="InterPro" id="IPR023299">
    <property type="entry name" value="ATPase_P-typ_cyto_dom_N"/>
</dbReference>
<dbReference type="Gene3D" id="1.20.1110.10">
    <property type="entry name" value="Calcium-transporting ATPase, transmembrane domain"/>
    <property type="match status" value="2"/>
</dbReference>
<evidence type="ECO:0000256" key="1">
    <source>
        <dbReference type="ARBA" id="ARBA00004651"/>
    </source>
</evidence>
<dbReference type="FunFam" id="2.70.150.10:FF:000003">
    <property type="entry name" value="Sodium/potassium-transporting ATPase subunit alpha"/>
    <property type="match status" value="1"/>
</dbReference>
<feature type="transmembrane region" description="Helical" evidence="13">
    <location>
        <begin position="1252"/>
        <end position="1272"/>
    </location>
</feature>
<keyword evidence="6" id="KW-0067">ATP-binding</keyword>
<dbReference type="VEuPathDB" id="FungiDB:H310_07029"/>
<dbReference type="SUPFAM" id="SSF56784">
    <property type="entry name" value="HAD-like"/>
    <property type="match status" value="1"/>
</dbReference>
<dbReference type="Pfam" id="PF02493">
    <property type="entry name" value="MORN"/>
    <property type="match status" value="12"/>
</dbReference>
<feature type="transmembrane region" description="Helical" evidence="13">
    <location>
        <begin position="1795"/>
        <end position="1814"/>
    </location>
</feature>
<evidence type="ECO:0000313" key="15">
    <source>
        <dbReference type="EMBL" id="RHY34930.1"/>
    </source>
</evidence>
<keyword evidence="2" id="KW-1003">Cell membrane</keyword>
<feature type="transmembrane region" description="Helical" evidence="13">
    <location>
        <begin position="317"/>
        <end position="345"/>
    </location>
</feature>
<feature type="transmembrane region" description="Helical" evidence="13">
    <location>
        <begin position="1826"/>
        <end position="1851"/>
    </location>
</feature>
<evidence type="ECO:0000256" key="7">
    <source>
        <dbReference type="ARBA" id="ARBA00022967"/>
    </source>
</evidence>
<feature type="region of interest" description="Disordered" evidence="12">
    <location>
        <begin position="1"/>
        <end position="41"/>
    </location>
</feature>
<dbReference type="GO" id="GO:0005524">
    <property type="term" value="F:ATP binding"/>
    <property type="evidence" value="ECO:0007669"/>
    <property type="project" value="UniProtKB-KW"/>
</dbReference>
<dbReference type="InterPro" id="IPR004014">
    <property type="entry name" value="ATPase_P-typ_cation-transptr_N"/>
</dbReference>
<dbReference type="SUPFAM" id="SSF81665">
    <property type="entry name" value="Calcium ATPase, transmembrane domain M"/>
    <property type="match status" value="2"/>
</dbReference>
<evidence type="ECO:0000256" key="3">
    <source>
        <dbReference type="ARBA" id="ARBA00022692"/>
    </source>
</evidence>
<protein>
    <recommendedName>
        <fullName evidence="14">Cation-transporting P-type ATPase N-terminal domain-containing protein</fullName>
    </recommendedName>
</protein>
<dbReference type="GO" id="GO:0036376">
    <property type="term" value="P:sodium ion export across plasma membrane"/>
    <property type="evidence" value="ECO:0007669"/>
    <property type="project" value="TreeGrafter"/>
</dbReference>
<evidence type="ECO:0000259" key="14">
    <source>
        <dbReference type="SMART" id="SM00831"/>
    </source>
</evidence>
<evidence type="ECO:0000256" key="6">
    <source>
        <dbReference type="ARBA" id="ARBA00022840"/>
    </source>
</evidence>
<dbReference type="PROSITE" id="PS00154">
    <property type="entry name" value="ATPASE_E1_E2"/>
    <property type="match status" value="1"/>
</dbReference>
<feature type="transmembrane region" description="Helical" evidence="13">
    <location>
        <begin position="1284"/>
        <end position="1300"/>
    </location>
</feature>
<feature type="transmembrane region" description="Helical" evidence="13">
    <location>
        <begin position="824"/>
        <end position="846"/>
    </location>
</feature>
<evidence type="ECO:0000256" key="13">
    <source>
        <dbReference type="SAM" id="Phobius"/>
    </source>
</evidence>
<dbReference type="GO" id="GO:0005886">
    <property type="term" value="C:plasma membrane"/>
    <property type="evidence" value="ECO:0007669"/>
    <property type="project" value="UniProtKB-SubCell"/>
</dbReference>
<comment type="similarity">
    <text evidence="11">Belongs to the cation transport ATPase (P-type) (TC 3.A.3) family.</text>
</comment>
<dbReference type="FunFam" id="3.40.50.1000:FF:000083">
    <property type="entry name" value="Sodium/potassium-transporting ATPase subunit alpha"/>
    <property type="match status" value="1"/>
</dbReference>
<dbReference type="VEuPathDB" id="FungiDB:H310_07030"/>
<dbReference type="Gene3D" id="3.40.50.1000">
    <property type="entry name" value="HAD superfamily/HAD-like"/>
    <property type="match status" value="1"/>
</dbReference>
<dbReference type="EMBL" id="QUSY01000013">
    <property type="protein sequence ID" value="RHY34930.1"/>
    <property type="molecule type" value="Genomic_DNA"/>
</dbReference>